<dbReference type="EMBL" id="JBHFLD010000093">
    <property type="protein sequence ID" value="MFB2717972.1"/>
    <property type="molecule type" value="Genomic_DNA"/>
</dbReference>
<proteinExistence type="predicted"/>
<protein>
    <recommendedName>
        <fullName evidence="3">DUF86 domain-containing protein</fullName>
    </recommendedName>
</protein>
<evidence type="ECO:0000313" key="2">
    <source>
        <dbReference type="Proteomes" id="UP001576762"/>
    </source>
</evidence>
<sequence>MPEIPVIDNCCDKEPFAFFGLTAYYAQVLEEAALNLAVVLRLPEVNLVSQELFLDLYDSLGRRTFGRLLKVAKSELSLSEEDADFLSKTLELRNMLVHRYFRERAEDFISEVGRQEMKKELQSILSEFKKADEILTRLYLPLWEKYGVNEEFVQNEFAQMLEAAERRDRRT</sequence>
<evidence type="ECO:0000313" key="1">
    <source>
        <dbReference type="EMBL" id="MFB2717972.1"/>
    </source>
</evidence>
<dbReference type="RefSeq" id="WP_374816332.1">
    <property type="nucleotide sequence ID" value="NZ_JBHFLD010000093.1"/>
</dbReference>
<comment type="caution">
    <text evidence="1">The sequence shown here is derived from an EMBL/GenBank/DDBJ whole genome shotgun (WGS) entry which is preliminary data.</text>
</comment>
<organism evidence="1 2">
    <name type="scientific">Marinobacter shengliensis</name>
    <dbReference type="NCBI Taxonomy" id="1389223"/>
    <lineage>
        <taxon>Bacteria</taxon>
        <taxon>Pseudomonadati</taxon>
        <taxon>Pseudomonadota</taxon>
        <taxon>Gammaproteobacteria</taxon>
        <taxon>Pseudomonadales</taxon>
        <taxon>Marinobacteraceae</taxon>
        <taxon>Marinobacter</taxon>
    </lineage>
</organism>
<keyword evidence="2" id="KW-1185">Reference proteome</keyword>
<gene>
    <name evidence="1" type="ORF">ACE05E_21115</name>
</gene>
<evidence type="ECO:0008006" key="3">
    <source>
        <dbReference type="Google" id="ProtNLM"/>
    </source>
</evidence>
<reference evidence="1 2" key="1">
    <citation type="submission" date="2024-09" db="EMBL/GenBank/DDBJ databases">
        <title>Draft genome sequences of 6 high pH adapted Marinobacter shengliensis sp. isolated from Mariana forearc serpentinite mud volcanoes.</title>
        <authorList>
            <person name="Elkassas S."/>
            <person name="Serres M."/>
            <person name="Michael N."/>
            <person name="Amina P."/>
            <person name="Teodora Z."/>
            <person name="Julie H."/>
        </authorList>
    </citation>
    <scope>NUCLEOTIDE SEQUENCE [LARGE SCALE GENOMIC DNA]</scope>
    <source>
        <strain evidence="1 2">EB4</strain>
    </source>
</reference>
<dbReference type="Proteomes" id="UP001576762">
    <property type="component" value="Unassembled WGS sequence"/>
</dbReference>
<accession>A0ABV4WD11</accession>
<name>A0ABV4WD11_9GAMM</name>